<dbReference type="Pfam" id="PF13452">
    <property type="entry name" value="FAS1_DH_region"/>
    <property type="match status" value="1"/>
</dbReference>
<dbReference type="GO" id="GO:0019171">
    <property type="term" value="F:(3R)-hydroxyacyl-[acyl-carrier-protein] dehydratase activity"/>
    <property type="evidence" value="ECO:0007669"/>
    <property type="project" value="TreeGrafter"/>
</dbReference>
<dbReference type="InterPro" id="IPR052741">
    <property type="entry name" value="Mitochondrial_HTD2"/>
</dbReference>
<protein>
    <recommendedName>
        <fullName evidence="1">FAS1-like dehydratase domain-containing protein</fullName>
    </recommendedName>
</protein>
<dbReference type="InterPro" id="IPR029069">
    <property type="entry name" value="HotDog_dom_sf"/>
</dbReference>
<organism evidence="2 3">
    <name type="scientific">Muricoccus nepalensis</name>
    <dbReference type="NCBI Taxonomy" id="1854500"/>
    <lineage>
        <taxon>Bacteria</taxon>
        <taxon>Pseudomonadati</taxon>
        <taxon>Pseudomonadota</taxon>
        <taxon>Alphaproteobacteria</taxon>
        <taxon>Acetobacterales</taxon>
        <taxon>Roseomonadaceae</taxon>
        <taxon>Muricoccus</taxon>
    </lineage>
</organism>
<evidence type="ECO:0000313" key="2">
    <source>
        <dbReference type="EMBL" id="TPG57112.1"/>
    </source>
</evidence>
<sequence>MSAAEAIAASMPELSGWIGRSRTDEEEITLSAVRRIAATFDNDPMLVAPGDALPPHWFGLFFADLPRQSAIGPDGHARAGEFLPPIPLPRRMGAGRRVRTPGTLRVGDTATRRTEVAAITPKTGRTGEMVLLTMRRTVEARGEIVAVEEFDALYREAVRPGASSATNSPVPASTDAAWADIVPIDPVQVFRYGAITWNAHRIHYDADYARGTEGYPGVVQNGGLTMHLMVDAALRRAPGRLVSFTARLARPMFVGDPMTLRGAATERGGMRVWAADKEGFLAAEMTLEFGL</sequence>
<dbReference type="OrthoDB" id="7183822at2"/>
<dbReference type="PANTHER" id="PTHR28152">
    <property type="entry name" value="HYDROXYACYL-THIOESTER DEHYDRATASE TYPE 2, MITOCHONDRIAL"/>
    <property type="match status" value="1"/>
</dbReference>
<keyword evidence="3" id="KW-1185">Reference proteome</keyword>
<dbReference type="EMBL" id="RCZP01000009">
    <property type="protein sequence ID" value="TPG57112.1"/>
    <property type="molecule type" value="Genomic_DNA"/>
</dbReference>
<dbReference type="PANTHER" id="PTHR28152:SF1">
    <property type="entry name" value="HYDROXYACYL-THIOESTER DEHYDRATASE TYPE 2, MITOCHONDRIAL"/>
    <property type="match status" value="1"/>
</dbReference>
<dbReference type="SUPFAM" id="SSF54637">
    <property type="entry name" value="Thioesterase/thiol ester dehydrase-isomerase"/>
    <property type="match status" value="2"/>
</dbReference>
<evidence type="ECO:0000259" key="1">
    <source>
        <dbReference type="Pfam" id="PF13452"/>
    </source>
</evidence>
<evidence type="ECO:0000313" key="3">
    <source>
        <dbReference type="Proteomes" id="UP000317078"/>
    </source>
</evidence>
<comment type="caution">
    <text evidence="2">The sequence shown here is derived from an EMBL/GenBank/DDBJ whole genome shotgun (WGS) entry which is preliminary data.</text>
</comment>
<reference evidence="2 3" key="1">
    <citation type="journal article" date="2019" name="Environ. Microbiol.">
        <title>Species interactions and distinct microbial communities in high Arctic permafrost affected cryosols are associated with the CH4 and CO2 gas fluxes.</title>
        <authorList>
            <person name="Altshuler I."/>
            <person name="Hamel J."/>
            <person name="Turney S."/>
            <person name="Magnuson E."/>
            <person name="Levesque R."/>
            <person name="Greer C."/>
            <person name="Whyte L.G."/>
        </authorList>
    </citation>
    <scope>NUCLEOTIDE SEQUENCE [LARGE SCALE GENOMIC DNA]</scope>
    <source>
        <strain evidence="2 3">S9.3B</strain>
    </source>
</reference>
<dbReference type="RefSeq" id="WP_140883155.1">
    <property type="nucleotide sequence ID" value="NZ_RCZP01000009.1"/>
</dbReference>
<dbReference type="Proteomes" id="UP000317078">
    <property type="component" value="Unassembled WGS sequence"/>
</dbReference>
<accession>A0A502G673</accession>
<name>A0A502G673_9PROT</name>
<gene>
    <name evidence="2" type="ORF">EAH89_11635</name>
</gene>
<dbReference type="Gene3D" id="3.10.129.10">
    <property type="entry name" value="Hotdog Thioesterase"/>
    <property type="match status" value="2"/>
</dbReference>
<proteinExistence type="predicted"/>
<dbReference type="AlphaFoldDB" id="A0A502G673"/>
<dbReference type="InterPro" id="IPR039569">
    <property type="entry name" value="FAS1-like_DH_region"/>
</dbReference>
<feature type="domain" description="FAS1-like dehydratase" evidence="1">
    <location>
        <begin position="22"/>
        <end position="146"/>
    </location>
</feature>